<evidence type="ECO:0000313" key="3">
    <source>
        <dbReference type="EMBL" id="MZP30325.1"/>
    </source>
</evidence>
<dbReference type="AlphaFoldDB" id="A0A845L5J0"/>
<comment type="caution">
    <text evidence="3">The sequence shown here is derived from an EMBL/GenBank/DDBJ whole genome shotgun (WGS) entry which is preliminary data.</text>
</comment>
<protein>
    <submittedName>
        <fullName evidence="3">Uncharacterized protein</fullName>
    </submittedName>
</protein>
<evidence type="ECO:0000256" key="2">
    <source>
        <dbReference type="SAM" id="Phobius"/>
    </source>
</evidence>
<accession>A0A845L5J0</accession>
<evidence type="ECO:0000256" key="1">
    <source>
        <dbReference type="SAM" id="MobiDB-lite"/>
    </source>
</evidence>
<keyword evidence="2" id="KW-0812">Transmembrane</keyword>
<dbReference type="OrthoDB" id="1809933at2"/>
<sequence length="79" mass="8940">MSTGKPDSHPEGGHPSEYLNDMAEWGNQQYNPGRYLGGELPPHLKYPKPIVRWMARISLIFIVGSVIYQLIQFSVQVAQ</sequence>
<feature type="region of interest" description="Disordered" evidence="1">
    <location>
        <begin position="1"/>
        <end position="21"/>
    </location>
</feature>
<dbReference type="Proteomes" id="UP000463470">
    <property type="component" value="Unassembled WGS sequence"/>
</dbReference>
<name>A0A845L5J0_9FIRM</name>
<organism evidence="3 4">
    <name type="scientific">Heliomicrobium undosum</name>
    <dbReference type="NCBI Taxonomy" id="121734"/>
    <lineage>
        <taxon>Bacteria</taxon>
        <taxon>Bacillati</taxon>
        <taxon>Bacillota</taxon>
        <taxon>Clostridia</taxon>
        <taxon>Eubacteriales</taxon>
        <taxon>Heliobacteriaceae</taxon>
        <taxon>Heliomicrobium</taxon>
    </lineage>
</organism>
<feature type="compositionally biased region" description="Basic and acidic residues" evidence="1">
    <location>
        <begin position="1"/>
        <end position="14"/>
    </location>
</feature>
<gene>
    <name evidence="3" type="ORF">GTO91_11445</name>
</gene>
<keyword evidence="2" id="KW-1133">Transmembrane helix</keyword>
<evidence type="ECO:0000313" key="4">
    <source>
        <dbReference type="Proteomes" id="UP000463470"/>
    </source>
</evidence>
<keyword evidence="4" id="KW-1185">Reference proteome</keyword>
<reference evidence="3 4" key="1">
    <citation type="submission" date="2020-01" db="EMBL/GenBank/DDBJ databases">
        <title>Whole-genome sequence of Heliobacterium undosum DSM 13378.</title>
        <authorList>
            <person name="Kyndt J.A."/>
            <person name="Meyer T.E."/>
        </authorList>
    </citation>
    <scope>NUCLEOTIDE SEQUENCE [LARGE SCALE GENOMIC DNA]</scope>
    <source>
        <strain evidence="3 4">DSM 13378</strain>
    </source>
</reference>
<keyword evidence="2" id="KW-0472">Membrane</keyword>
<feature type="transmembrane region" description="Helical" evidence="2">
    <location>
        <begin position="53"/>
        <end position="71"/>
    </location>
</feature>
<dbReference type="EMBL" id="WXEY01000012">
    <property type="protein sequence ID" value="MZP30325.1"/>
    <property type="molecule type" value="Genomic_DNA"/>
</dbReference>
<proteinExistence type="predicted"/>
<dbReference type="RefSeq" id="WP_161258851.1">
    <property type="nucleotide sequence ID" value="NZ_WXEY01000012.1"/>
</dbReference>